<evidence type="ECO:0000313" key="4">
    <source>
        <dbReference type="EMBL" id="TBL64664.1"/>
    </source>
</evidence>
<comment type="caution">
    <text evidence="4">The sequence shown here is derived from an EMBL/GenBank/DDBJ whole genome shotgun (WGS) entry which is preliminary data.</text>
</comment>
<dbReference type="PANTHER" id="PTHR43436:SF1">
    <property type="entry name" value="TRANSCRIPTIONAL REGULATORY PROTEIN"/>
    <property type="match status" value="1"/>
</dbReference>
<dbReference type="Proteomes" id="UP000291600">
    <property type="component" value="Unassembled WGS sequence"/>
</dbReference>
<evidence type="ECO:0000256" key="2">
    <source>
        <dbReference type="ARBA" id="ARBA00023163"/>
    </source>
</evidence>
<keyword evidence="1" id="KW-0805">Transcription regulation</keyword>
<dbReference type="PROSITE" id="PS01124">
    <property type="entry name" value="HTH_ARAC_FAMILY_2"/>
    <property type="match status" value="1"/>
</dbReference>
<evidence type="ECO:0000313" key="5">
    <source>
        <dbReference type="Proteomes" id="UP000291600"/>
    </source>
</evidence>
<protein>
    <submittedName>
        <fullName evidence="4">AraC family transcriptional regulator</fullName>
    </submittedName>
</protein>
<keyword evidence="2" id="KW-0804">Transcription</keyword>
<evidence type="ECO:0000259" key="3">
    <source>
        <dbReference type="PROSITE" id="PS01124"/>
    </source>
</evidence>
<dbReference type="SMART" id="SM00342">
    <property type="entry name" value="HTH_ARAC"/>
    <property type="match status" value="1"/>
</dbReference>
<dbReference type="InterPro" id="IPR009057">
    <property type="entry name" value="Homeodomain-like_sf"/>
</dbReference>
<gene>
    <name evidence="4" type="ORF">EYY96_22140</name>
</gene>
<dbReference type="EMBL" id="SITJ01000081">
    <property type="protein sequence ID" value="TBL64664.1"/>
    <property type="molecule type" value="Genomic_DNA"/>
</dbReference>
<proteinExistence type="predicted"/>
<dbReference type="PANTHER" id="PTHR43436">
    <property type="entry name" value="ARAC-FAMILY TRANSCRIPTIONAL REGULATOR"/>
    <property type="match status" value="1"/>
</dbReference>
<name>A0ABD7Q099_HAFAL</name>
<dbReference type="Gene3D" id="1.10.10.60">
    <property type="entry name" value="Homeodomain-like"/>
    <property type="match status" value="1"/>
</dbReference>
<dbReference type="InterPro" id="IPR018060">
    <property type="entry name" value="HTH_AraC"/>
</dbReference>
<organism evidence="4 5">
    <name type="scientific">Hafnia alvei</name>
    <dbReference type="NCBI Taxonomy" id="569"/>
    <lineage>
        <taxon>Bacteria</taxon>
        <taxon>Pseudomonadati</taxon>
        <taxon>Pseudomonadota</taxon>
        <taxon>Gammaproteobacteria</taxon>
        <taxon>Enterobacterales</taxon>
        <taxon>Hafniaceae</taxon>
        <taxon>Hafnia</taxon>
    </lineage>
</organism>
<accession>A0ABD7Q099</accession>
<dbReference type="AlphaFoldDB" id="A0ABD7Q099"/>
<dbReference type="SUPFAM" id="SSF46689">
    <property type="entry name" value="Homeodomain-like"/>
    <property type="match status" value="2"/>
</dbReference>
<evidence type="ECO:0000256" key="1">
    <source>
        <dbReference type="ARBA" id="ARBA00023015"/>
    </source>
</evidence>
<sequence>MEDTQEKPSVAKSVSWLRDNFLAPLEIEQLANLAHMSVSTFHRHFRKVTSFSPLQFQKRLRLYEAQRLMLVEELDGTIAAFQVGYESASQFNREYKREFGNPPQRDVDRMRVASV</sequence>
<reference evidence="4 5" key="1">
    <citation type="submission" date="2019-02" db="EMBL/GenBank/DDBJ databases">
        <title>Comparative genomic analysis of the Hafnia genus genomes.</title>
        <authorList>
            <person name="Zhiqiu Y."/>
            <person name="Chao Y."/>
            <person name="Yuhui D."/>
            <person name="Di H."/>
            <person name="Bin L."/>
        </authorList>
    </citation>
    <scope>NUCLEOTIDE SEQUENCE [LARGE SCALE GENOMIC DNA]</scope>
    <source>
        <strain evidence="4 5">PCM_1210</strain>
    </source>
</reference>
<dbReference type="Pfam" id="PF12833">
    <property type="entry name" value="HTH_18"/>
    <property type="match status" value="1"/>
</dbReference>
<feature type="domain" description="HTH araC/xylS-type" evidence="3">
    <location>
        <begin position="11"/>
        <end position="109"/>
    </location>
</feature>